<organism evidence="2 3">
    <name type="scientific">Reticulomyxa filosa</name>
    <dbReference type="NCBI Taxonomy" id="46433"/>
    <lineage>
        <taxon>Eukaryota</taxon>
        <taxon>Sar</taxon>
        <taxon>Rhizaria</taxon>
        <taxon>Retaria</taxon>
        <taxon>Foraminifera</taxon>
        <taxon>Monothalamids</taxon>
        <taxon>Reticulomyxidae</taxon>
        <taxon>Reticulomyxa</taxon>
    </lineage>
</organism>
<keyword evidence="1" id="KW-0472">Membrane</keyword>
<comment type="caution">
    <text evidence="2">The sequence shown here is derived from an EMBL/GenBank/DDBJ whole genome shotgun (WGS) entry which is preliminary data.</text>
</comment>
<keyword evidence="1" id="KW-1133">Transmembrane helix</keyword>
<evidence type="ECO:0000313" key="3">
    <source>
        <dbReference type="Proteomes" id="UP000023152"/>
    </source>
</evidence>
<evidence type="ECO:0000256" key="1">
    <source>
        <dbReference type="SAM" id="Phobius"/>
    </source>
</evidence>
<evidence type="ECO:0000313" key="2">
    <source>
        <dbReference type="EMBL" id="ETO24517.1"/>
    </source>
</evidence>
<feature type="transmembrane region" description="Helical" evidence="1">
    <location>
        <begin position="172"/>
        <end position="194"/>
    </location>
</feature>
<keyword evidence="3" id="KW-1185">Reference proteome</keyword>
<accession>X6NGN1</accession>
<feature type="non-terminal residue" evidence="2">
    <location>
        <position position="1"/>
    </location>
</feature>
<dbReference type="EMBL" id="ASPP01009174">
    <property type="protein sequence ID" value="ETO24517.1"/>
    <property type="molecule type" value="Genomic_DNA"/>
</dbReference>
<feature type="transmembrane region" description="Helical" evidence="1">
    <location>
        <begin position="296"/>
        <end position="319"/>
    </location>
</feature>
<name>X6NGN1_RETFI</name>
<dbReference type="AlphaFoldDB" id="X6NGN1"/>
<proteinExistence type="predicted"/>
<feature type="transmembrane region" description="Helical" evidence="1">
    <location>
        <begin position="254"/>
        <end position="276"/>
    </location>
</feature>
<sequence>KKKKSGKKKKKKKKKIHVLKIPLEDVMDTWQREDEYKMEQKTSPKQPFLKEEMQRWDEIDPTQLRIYIRMLARNPLGTRTVMPMTKFVCKGSRWKVEYSHESPDALEDYDGNTRNCTCCDAKTNEKKVIEIQKHNGKIISQQYGALSIDSINPFSSNMHGDIRFLSYTMERIAALAVAGLTLLISAILSGFNTIKNQYYRNDTIDKDECPEGLWIYNILQFVSIPLFVVSFTIQVLEFNKTSWFGSILAFINRLAFDFSSTVLASTYLLSVVYVLSTSKKCENYTSFAHLKDKRELVYDNIIVGLVGFLLLLIPTASIVNRYLLHFSHTTLNSAKRVWSGLTPSEEDSQRFFGKCLNNKKDMCINHIVQEDKALTLIIKPNTNNNKISFTKKKIFPIEKKIFLFCK</sequence>
<feature type="transmembrane region" description="Helical" evidence="1">
    <location>
        <begin position="214"/>
        <end position="233"/>
    </location>
</feature>
<protein>
    <submittedName>
        <fullName evidence="2">Uncharacterized protein</fullName>
    </submittedName>
</protein>
<reference evidence="2 3" key="1">
    <citation type="journal article" date="2013" name="Curr. Biol.">
        <title>The Genome of the Foraminiferan Reticulomyxa filosa.</title>
        <authorList>
            <person name="Glockner G."/>
            <person name="Hulsmann N."/>
            <person name="Schleicher M."/>
            <person name="Noegel A.A."/>
            <person name="Eichinger L."/>
            <person name="Gallinger C."/>
            <person name="Pawlowski J."/>
            <person name="Sierra R."/>
            <person name="Euteneuer U."/>
            <person name="Pillet L."/>
            <person name="Moustafa A."/>
            <person name="Platzer M."/>
            <person name="Groth M."/>
            <person name="Szafranski K."/>
            <person name="Schliwa M."/>
        </authorList>
    </citation>
    <scope>NUCLEOTIDE SEQUENCE [LARGE SCALE GENOMIC DNA]</scope>
</reference>
<keyword evidence="1" id="KW-0812">Transmembrane</keyword>
<gene>
    <name evidence="2" type="ORF">RFI_12640</name>
</gene>
<dbReference type="Proteomes" id="UP000023152">
    <property type="component" value="Unassembled WGS sequence"/>
</dbReference>